<gene>
    <name evidence="1" type="ORF">SAMN05216180_1588</name>
</gene>
<protein>
    <submittedName>
        <fullName evidence="1">Uncharacterized protein</fullName>
    </submittedName>
</protein>
<accession>A0A1H8AWQ3</accession>
<name>A0A1H8AWQ3_9FIRM</name>
<keyword evidence="2" id="KW-1185">Reference proteome</keyword>
<dbReference type="RefSeq" id="WP_092753347.1">
    <property type="nucleotide sequence ID" value="NZ_FOCG01000001.1"/>
</dbReference>
<dbReference type="Proteomes" id="UP000199158">
    <property type="component" value="Unassembled WGS sequence"/>
</dbReference>
<dbReference type="EMBL" id="FOCG01000001">
    <property type="protein sequence ID" value="SEM75170.1"/>
    <property type="molecule type" value="Genomic_DNA"/>
</dbReference>
<proteinExistence type="predicted"/>
<organism evidence="1 2">
    <name type="scientific">Hydrogenoanaerobacterium saccharovorans</name>
    <dbReference type="NCBI Taxonomy" id="474960"/>
    <lineage>
        <taxon>Bacteria</taxon>
        <taxon>Bacillati</taxon>
        <taxon>Bacillota</taxon>
        <taxon>Clostridia</taxon>
        <taxon>Eubacteriales</taxon>
        <taxon>Oscillospiraceae</taxon>
        <taxon>Hydrogenoanaerobacterium</taxon>
    </lineage>
</organism>
<dbReference type="STRING" id="474960.SAMN05216180_1588"/>
<dbReference type="AlphaFoldDB" id="A0A1H8AWQ3"/>
<reference evidence="1 2" key="1">
    <citation type="submission" date="2016-10" db="EMBL/GenBank/DDBJ databases">
        <authorList>
            <person name="de Groot N.N."/>
        </authorList>
    </citation>
    <scope>NUCLEOTIDE SEQUENCE [LARGE SCALE GENOMIC DNA]</scope>
    <source>
        <strain evidence="1 2">CGMCC 1.5070</strain>
    </source>
</reference>
<evidence type="ECO:0000313" key="1">
    <source>
        <dbReference type="EMBL" id="SEM75170.1"/>
    </source>
</evidence>
<sequence length="170" mass="19965">MYQNPSIETLTAFPYYKNLIENETASCCYFVDNMAIYKTDTGKYFYHSLMDEDREFFFFGQVEVLKELEPVSDETRDKISTLEERNRIISHFDFRLIEIVYEDEEHIQYTIYSEGLQVFCKLMRDSFDAIGDDTHRQLAELSPTVNTFATPLTLKLDEDGNVLQGVQEND</sequence>
<evidence type="ECO:0000313" key="2">
    <source>
        <dbReference type="Proteomes" id="UP000199158"/>
    </source>
</evidence>